<sequence>MERIILDKLGWNLSAVTPLQLLQVFHALCVSKGYLDNCPVSEHLHHITLKLEELLCNHKFTFFKPSTLALSLLSCEISSLTNVWIEATIMLQDMAQVR</sequence>
<organism evidence="1 2">
    <name type="scientific">Nematostella vectensis</name>
    <name type="common">Starlet sea anemone</name>
    <dbReference type="NCBI Taxonomy" id="45351"/>
    <lineage>
        <taxon>Eukaryota</taxon>
        <taxon>Metazoa</taxon>
        <taxon>Cnidaria</taxon>
        <taxon>Anthozoa</taxon>
        <taxon>Hexacorallia</taxon>
        <taxon>Actiniaria</taxon>
        <taxon>Edwardsiidae</taxon>
        <taxon>Nematostella</taxon>
    </lineage>
</organism>
<dbReference type="eggNOG" id="KOG0653">
    <property type="taxonomic scope" value="Eukaryota"/>
</dbReference>
<keyword evidence="2" id="KW-1185">Reference proteome</keyword>
<evidence type="ECO:0000313" key="2">
    <source>
        <dbReference type="Proteomes" id="UP000001593"/>
    </source>
</evidence>
<dbReference type="KEGG" id="nve:5525093"/>
<dbReference type="STRING" id="45351.A7TB97"/>
<evidence type="ECO:0000313" key="1">
    <source>
        <dbReference type="EMBL" id="EDO26714.1"/>
    </source>
</evidence>
<dbReference type="InParanoid" id="A7TB97"/>
<gene>
    <name evidence="1" type="ORF">NEMVEDRAFT_v1g8022</name>
</gene>
<dbReference type="Proteomes" id="UP000001593">
    <property type="component" value="Unassembled WGS sequence"/>
</dbReference>
<name>A7TB97_NEMVE</name>
<dbReference type="AlphaFoldDB" id="A7TB97"/>
<proteinExistence type="predicted"/>
<evidence type="ECO:0008006" key="3">
    <source>
        <dbReference type="Google" id="ProtNLM"/>
    </source>
</evidence>
<dbReference type="FunFam" id="1.10.472.10:FF:000192">
    <property type="entry name" value="Predicted protein"/>
    <property type="match status" value="1"/>
</dbReference>
<feature type="non-terminal residue" evidence="1">
    <location>
        <position position="1"/>
    </location>
</feature>
<dbReference type="Gene3D" id="1.10.472.10">
    <property type="entry name" value="Cyclin-like"/>
    <property type="match status" value="1"/>
</dbReference>
<accession>A7TB97</accession>
<reference evidence="1 2" key="1">
    <citation type="journal article" date="2007" name="Science">
        <title>Sea anemone genome reveals ancestral eumetazoan gene repertoire and genomic organization.</title>
        <authorList>
            <person name="Putnam N.H."/>
            <person name="Srivastava M."/>
            <person name="Hellsten U."/>
            <person name="Dirks B."/>
            <person name="Chapman J."/>
            <person name="Salamov A."/>
            <person name="Terry A."/>
            <person name="Shapiro H."/>
            <person name="Lindquist E."/>
            <person name="Kapitonov V.V."/>
            <person name="Jurka J."/>
            <person name="Genikhovich G."/>
            <person name="Grigoriev I.V."/>
            <person name="Lucas S.M."/>
            <person name="Steele R.E."/>
            <person name="Finnerty J.R."/>
            <person name="Technau U."/>
            <person name="Martindale M.Q."/>
            <person name="Rokhsar D.S."/>
        </authorList>
    </citation>
    <scope>NUCLEOTIDE SEQUENCE [LARGE SCALE GENOMIC DNA]</scope>
    <source>
        <strain evidence="2">CH2 X CH6</strain>
    </source>
</reference>
<dbReference type="PhylomeDB" id="A7TB97"/>
<protein>
    <recommendedName>
        <fullName evidence="3">Cyclin C-terminal domain-containing protein</fullName>
    </recommendedName>
</protein>
<dbReference type="HOGENOM" id="CLU_062642_1_1_1"/>
<dbReference type="EMBL" id="DS474932">
    <property type="protein sequence ID" value="EDO26714.1"/>
    <property type="molecule type" value="Genomic_DNA"/>
</dbReference>